<keyword evidence="4" id="KW-1185">Reference proteome</keyword>
<keyword evidence="2" id="KW-0812">Transmembrane</keyword>
<keyword evidence="2" id="KW-1133">Transmembrane helix</keyword>
<name>A0A0P9H6K9_9CHLR</name>
<evidence type="ECO:0000256" key="1">
    <source>
        <dbReference type="SAM" id="MobiDB-lite"/>
    </source>
</evidence>
<comment type="caution">
    <text evidence="3">The sequence shown here is derived from an EMBL/GenBank/DDBJ whole genome shotgun (WGS) entry which is preliminary data.</text>
</comment>
<feature type="region of interest" description="Disordered" evidence="1">
    <location>
        <begin position="141"/>
        <end position="249"/>
    </location>
</feature>
<reference evidence="3 4" key="1">
    <citation type="submission" date="2015-09" db="EMBL/GenBank/DDBJ databases">
        <title>Draft genome sequence of Kouleothrix aurantiaca JCM 19913.</title>
        <authorList>
            <person name="Hemp J."/>
        </authorList>
    </citation>
    <scope>NUCLEOTIDE SEQUENCE [LARGE SCALE GENOMIC DNA]</scope>
    <source>
        <strain evidence="3 4">COM-B</strain>
    </source>
</reference>
<dbReference type="PRINTS" id="PR01217">
    <property type="entry name" value="PRICHEXTENSN"/>
</dbReference>
<dbReference type="PATRIC" id="fig|186479.3.peg.3412"/>
<feature type="non-terminal residue" evidence="3">
    <location>
        <position position="249"/>
    </location>
</feature>
<sequence length="249" mass="25478">MAEPTGHCPYLGLKQNRAIRFASPTAEHRCYISGEPLDIPVDQSTYCLSQGHLQCPLYMGLTVPTTVAANEQVAEAAAAGGLAGWYSSLSRRDRLVYTLMLAMLAVIIGIYLLVGLQSILNNTSAQPTVVADLPTAAATSAASAPTAQPTEAQATPTNLPTSTPEPQPTDEPTSVPIILPPTSAPSAAPTSAPAPSATSAPSQQPSSTARPTSAPAPKPTQAPAPRPTQQPAPKPTSAPAPKPTQAPAP</sequence>
<evidence type="ECO:0000256" key="2">
    <source>
        <dbReference type="SAM" id="Phobius"/>
    </source>
</evidence>
<proteinExistence type="predicted"/>
<feature type="compositionally biased region" description="Low complexity" evidence="1">
    <location>
        <begin position="141"/>
        <end position="157"/>
    </location>
</feature>
<feature type="compositionally biased region" description="Pro residues" evidence="1">
    <location>
        <begin position="214"/>
        <end position="249"/>
    </location>
</feature>
<evidence type="ECO:0000313" key="4">
    <source>
        <dbReference type="Proteomes" id="UP000050509"/>
    </source>
</evidence>
<gene>
    <name evidence="3" type="ORF">SE17_32205</name>
</gene>
<dbReference type="Proteomes" id="UP000050509">
    <property type="component" value="Unassembled WGS sequence"/>
</dbReference>
<protein>
    <submittedName>
        <fullName evidence="3">Uncharacterized protein</fullName>
    </submittedName>
</protein>
<evidence type="ECO:0000313" key="3">
    <source>
        <dbReference type="EMBL" id="KPV49512.1"/>
    </source>
</evidence>
<feature type="transmembrane region" description="Helical" evidence="2">
    <location>
        <begin position="95"/>
        <end position="114"/>
    </location>
</feature>
<dbReference type="EMBL" id="LJCR01001922">
    <property type="protein sequence ID" value="KPV49512.1"/>
    <property type="molecule type" value="Genomic_DNA"/>
</dbReference>
<accession>A0A0P9H6K9</accession>
<organism evidence="3 4">
    <name type="scientific">Kouleothrix aurantiaca</name>
    <dbReference type="NCBI Taxonomy" id="186479"/>
    <lineage>
        <taxon>Bacteria</taxon>
        <taxon>Bacillati</taxon>
        <taxon>Chloroflexota</taxon>
        <taxon>Chloroflexia</taxon>
        <taxon>Chloroflexales</taxon>
        <taxon>Roseiflexineae</taxon>
        <taxon>Roseiflexaceae</taxon>
        <taxon>Kouleothrix</taxon>
    </lineage>
</organism>
<feature type="compositionally biased region" description="Low complexity" evidence="1">
    <location>
        <begin position="184"/>
        <end position="213"/>
    </location>
</feature>
<dbReference type="AlphaFoldDB" id="A0A0P9H6K9"/>
<keyword evidence="2" id="KW-0472">Membrane</keyword>